<name>A0A0H2RF88_9AGAM</name>
<dbReference type="OrthoDB" id="441517at2759"/>
<feature type="domain" description="Peroxisome membrane anchor protein Pex14p N-terminal" evidence="3">
    <location>
        <begin position="61"/>
        <end position="106"/>
    </location>
</feature>
<dbReference type="Pfam" id="PF04695">
    <property type="entry name" value="Pex14_N"/>
    <property type="match status" value="1"/>
</dbReference>
<dbReference type="Gene3D" id="1.10.10.10">
    <property type="entry name" value="Winged helix-like DNA-binding domain superfamily/Winged helix DNA-binding domain"/>
    <property type="match status" value="1"/>
</dbReference>
<evidence type="ECO:0000256" key="2">
    <source>
        <dbReference type="SAM" id="Phobius"/>
    </source>
</evidence>
<dbReference type="InParanoid" id="A0A0H2RF88"/>
<reference evidence="4 5" key="1">
    <citation type="submission" date="2015-04" db="EMBL/GenBank/DDBJ databases">
        <title>Complete genome sequence of Schizopora paradoxa KUC8140, a cosmopolitan wood degrader in East Asia.</title>
        <authorList>
            <consortium name="DOE Joint Genome Institute"/>
            <person name="Min B."/>
            <person name="Park H."/>
            <person name="Jang Y."/>
            <person name="Kim J.-J."/>
            <person name="Kim K.H."/>
            <person name="Pangilinan J."/>
            <person name="Lipzen A."/>
            <person name="Riley R."/>
            <person name="Grigoriev I.V."/>
            <person name="Spatafora J.W."/>
            <person name="Choi I.-G."/>
        </authorList>
    </citation>
    <scope>NUCLEOTIDE SEQUENCE [LARGE SCALE GENOMIC DNA]</scope>
    <source>
        <strain evidence="4 5">KUC8140</strain>
    </source>
</reference>
<protein>
    <recommendedName>
        <fullName evidence="3">Peroxisome membrane anchor protein Pex14p N-terminal domain-containing protein</fullName>
    </recommendedName>
</protein>
<evidence type="ECO:0000256" key="1">
    <source>
        <dbReference type="SAM" id="MobiDB-lite"/>
    </source>
</evidence>
<sequence length="421" mass="46567">MTNDQGSGSSSSRSSVSPFDSASQQGDSKSDASTDVGNAIQENQVASGSEVSSSLSTTISDRSSLIERARSFLRSPQIRNEDPSAKRGFLQEKGMNPSEIEMLMREQPLQVPPVPPRTYPQPPPSNLPYILLGMAKLFTWLTGASAVLVLIYYRFLFPRVTRTALARLSLKQHQIALLSKLRESLGALKEKQAETFAVLPQPPPPQEERKYKDIHCLEDLNISPESEIAVPEYTLLRCAIQDLAAQKKPTTKEELFSTLESRYPWLTTEKGIEYESSLWDTLNNNPDFSEVEEDGLRVWMHKRVPPPDAEPSPLINSVTSLKNALPTKRSPINPYQHTLDTLTDFTGYITTQTYQMSTSSLRLPGVSGSSAPLDAQQEEVRREIRALKGLVLNRRTFAPSPASGAAARVSLHTVADNNTAI</sequence>
<accession>A0A0H2RF88</accession>
<dbReference type="STRING" id="27342.A0A0H2RF88"/>
<feature type="compositionally biased region" description="Low complexity" evidence="1">
    <location>
        <begin position="47"/>
        <end position="60"/>
    </location>
</feature>
<evidence type="ECO:0000259" key="3">
    <source>
        <dbReference type="Pfam" id="PF04695"/>
    </source>
</evidence>
<dbReference type="InterPro" id="IPR036388">
    <property type="entry name" value="WH-like_DNA-bd_sf"/>
</dbReference>
<evidence type="ECO:0000313" key="5">
    <source>
        <dbReference type="Proteomes" id="UP000053477"/>
    </source>
</evidence>
<feature type="region of interest" description="Disordered" evidence="1">
    <location>
        <begin position="1"/>
        <end position="60"/>
    </location>
</feature>
<dbReference type="AlphaFoldDB" id="A0A0H2RF88"/>
<gene>
    <name evidence="4" type="ORF">SCHPADRAFT_907062</name>
</gene>
<feature type="compositionally biased region" description="Low complexity" evidence="1">
    <location>
        <begin position="7"/>
        <end position="23"/>
    </location>
</feature>
<keyword evidence="5" id="KW-1185">Reference proteome</keyword>
<feature type="transmembrane region" description="Helical" evidence="2">
    <location>
        <begin position="129"/>
        <end position="153"/>
    </location>
</feature>
<dbReference type="EMBL" id="KQ086032">
    <property type="protein sequence ID" value="KLO10247.1"/>
    <property type="molecule type" value="Genomic_DNA"/>
</dbReference>
<organism evidence="4 5">
    <name type="scientific">Schizopora paradoxa</name>
    <dbReference type="NCBI Taxonomy" id="27342"/>
    <lineage>
        <taxon>Eukaryota</taxon>
        <taxon>Fungi</taxon>
        <taxon>Dikarya</taxon>
        <taxon>Basidiomycota</taxon>
        <taxon>Agaricomycotina</taxon>
        <taxon>Agaricomycetes</taxon>
        <taxon>Hymenochaetales</taxon>
        <taxon>Schizoporaceae</taxon>
        <taxon>Schizopora</taxon>
    </lineage>
</organism>
<feature type="compositionally biased region" description="Polar residues" evidence="1">
    <location>
        <begin position="24"/>
        <end position="46"/>
    </location>
</feature>
<proteinExistence type="predicted"/>
<dbReference type="Proteomes" id="UP000053477">
    <property type="component" value="Unassembled WGS sequence"/>
</dbReference>
<keyword evidence="2" id="KW-0812">Transmembrane</keyword>
<keyword evidence="2" id="KW-1133">Transmembrane helix</keyword>
<dbReference type="InterPro" id="IPR006785">
    <property type="entry name" value="Pex14_N"/>
</dbReference>
<keyword evidence="2" id="KW-0472">Membrane</keyword>
<evidence type="ECO:0000313" key="4">
    <source>
        <dbReference type="EMBL" id="KLO10247.1"/>
    </source>
</evidence>